<accession>A0A1B6F4B0</accession>
<dbReference type="EMBL" id="GECZ01024729">
    <property type="protein sequence ID" value="JAS45040.1"/>
    <property type="molecule type" value="Transcribed_RNA"/>
</dbReference>
<dbReference type="GO" id="GO:0005771">
    <property type="term" value="C:multivesicular body"/>
    <property type="evidence" value="ECO:0007669"/>
    <property type="project" value="TreeGrafter"/>
</dbReference>
<gene>
    <name evidence="5" type="ORF">g.2361</name>
</gene>
<feature type="region of interest" description="Disordered" evidence="3">
    <location>
        <begin position="74"/>
        <end position="152"/>
    </location>
</feature>
<organism evidence="5">
    <name type="scientific">Cuerna arida</name>
    <dbReference type="NCBI Taxonomy" id="1464854"/>
    <lineage>
        <taxon>Eukaryota</taxon>
        <taxon>Metazoa</taxon>
        <taxon>Ecdysozoa</taxon>
        <taxon>Arthropoda</taxon>
        <taxon>Hexapoda</taxon>
        <taxon>Insecta</taxon>
        <taxon>Pterygota</taxon>
        <taxon>Neoptera</taxon>
        <taxon>Paraneoptera</taxon>
        <taxon>Hemiptera</taxon>
        <taxon>Auchenorrhyncha</taxon>
        <taxon>Membracoidea</taxon>
        <taxon>Cicadellidae</taxon>
        <taxon>Cicadellinae</taxon>
        <taxon>Proconiini</taxon>
        <taxon>Cuerna</taxon>
    </lineage>
</organism>
<reference evidence="5" key="1">
    <citation type="submission" date="2015-11" db="EMBL/GenBank/DDBJ databases">
        <title>De novo transcriptome assembly of four potential Pierce s Disease insect vectors from Arizona vineyards.</title>
        <authorList>
            <person name="Tassone E.E."/>
        </authorList>
    </citation>
    <scope>NUCLEOTIDE SEQUENCE</scope>
</reference>
<protein>
    <recommendedName>
        <fullName evidence="4">Vta1/callose synthase N-terminal domain-containing protein</fullName>
    </recommendedName>
</protein>
<feature type="non-terminal residue" evidence="5">
    <location>
        <position position="1"/>
    </location>
</feature>
<dbReference type="Pfam" id="PF04652">
    <property type="entry name" value="Vta1"/>
    <property type="match status" value="1"/>
</dbReference>
<evidence type="ECO:0000256" key="2">
    <source>
        <dbReference type="ARBA" id="ARBA00023136"/>
    </source>
</evidence>
<dbReference type="Gene3D" id="1.25.40.270">
    <property type="entry name" value="Vacuolar protein sorting-associated protein vta1"/>
    <property type="match status" value="1"/>
</dbReference>
<dbReference type="InterPro" id="IPR044538">
    <property type="entry name" value="Vta1-like"/>
</dbReference>
<feature type="compositionally biased region" description="Pro residues" evidence="3">
    <location>
        <begin position="137"/>
        <end position="152"/>
    </location>
</feature>
<proteinExistence type="predicted"/>
<evidence type="ECO:0000259" key="4">
    <source>
        <dbReference type="Pfam" id="PF04652"/>
    </source>
</evidence>
<keyword evidence="2" id="KW-0472">Membrane</keyword>
<dbReference type="GO" id="GO:0032511">
    <property type="term" value="P:late endosome to vacuole transport via multivesicular body sorting pathway"/>
    <property type="evidence" value="ECO:0007669"/>
    <property type="project" value="InterPro"/>
</dbReference>
<sequence length="152" mass="16865">ITDDKEAEAFIKSYVDKYFEYAEQKFNSNNKDKNVAKAYFNAATIIDLLSEFGETSDDYLKMQKYARYQAAIIRKGSVSNQQDSKSNNEGDNETANDSDSKSVEDSNESTSIKQNPLPFIPPKTTDENSTNFGSESPPLPPPAPPVTPVKPP</sequence>
<feature type="non-terminal residue" evidence="5">
    <location>
        <position position="152"/>
    </location>
</feature>
<name>A0A1B6F4B0_9HEMI</name>
<evidence type="ECO:0000256" key="1">
    <source>
        <dbReference type="ARBA" id="ARBA00004308"/>
    </source>
</evidence>
<comment type="subcellular location">
    <subcellularLocation>
        <location evidence="1">Endomembrane system</location>
    </subcellularLocation>
</comment>
<feature type="domain" description="Vta1/callose synthase N-terminal" evidence="4">
    <location>
        <begin position="1"/>
        <end position="76"/>
    </location>
</feature>
<dbReference type="InterPro" id="IPR039431">
    <property type="entry name" value="Vta1/CALS_N"/>
</dbReference>
<dbReference type="InterPro" id="IPR023175">
    <property type="entry name" value="Vta1/CALS_N_sf"/>
</dbReference>
<dbReference type="PANTHER" id="PTHR46009">
    <property type="entry name" value="VACUOLAR PROTEIN SORTING-ASSOCIATED PROTEIN VTA1 HOMOLOG"/>
    <property type="match status" value="1"/>
</dbReference>
<feature type="compositionally biased region" description="Polar residues" evidence="3">
    <location>
        <begin position="77"/>
        <end position="89"/>
    </location>
</feature>
<evidence type="ECO:0000313" key="5">
    <source>
        <dbReference type="EMBL" id="JAS45040.1"/>
    </source>
</evidence>
<dbReference type="PANTHER" id="PTHR46009:SF1">
    <property type="entry name" value="VACUOLAR PROTEIN SORTING-ASSOCIATED PROTEIN VTA1 HOMOLOG"/>
    <property type="match status" value="1"/>
</dbReference>
<evidence type="ECO:0000256" key="3">
    <source>
        <dbReference type="SAM" id="MobiDB-lite"/>
    </source>
</evidence>
<dbReference type="AlphaFoldDB" id="A0A1B6F4B0"/>